<reference evidence="1 10" key="1">
    <citation type="journal article" date="2000" name="Virology">
        <title>Sequence analysis of the Plutella xylostella granulovirus genome.</title>
        <authorList>
            <person name="Hashimoto Y."/>
            <person name="Hayakawa T."/>
            <person name="Ueno Y."/>
            <person name="Fujita T."/>
            <person name="Sano Y."/>
            <person name="Matsumoto T."/>
        </authorList>
    </citation>
    <scope>NUCLEOTIDE SEQUENCE [LARGE SCALE GENOMIC DNA]</scope>
    <source>
        <strain evidence="1 10">K1</strain>
    </source>
</reference>
<sequence length="58" mass="6979">MSDSVTKHNDELCYMKRKIWLKTEHYQKLAKIEKNPAETVKKLQKAQQNFLLEFVNKL</sequence>
<dbReference type="RefSeq" id="NP_068236.1">
    <property type="nucleotide sequence ID" value="NC_002593.1"/>
</dbReference>
<evidence type="ECO:0000313" key="2">
    <source>
        <dbReference type="EMBL" id="AMQ35629.1"/>
    </source>
</evidence>
<dbReference type="EMBL" id="MN099285">
    <property type="protein sequence ID" value="QKV50060.1"/>
    <property type="molecule type" value="Genomic_DNA"/>
</dbReference>
<evidence type="ECO:0000313" key="6">
    <source>
        <dbReference type="EMBL" id="ANY57536.1"/>
    </source>
</evidence>
<dbReference type="Pfam" id="PF06034">
    <property type="entry name" value="DUF919"/>
    <property type="match status" value="1"/>
</dbReference>
<dbReference type="EMBL" id="KU529792">
    <property type="protein sequence ID" value="AMQ35746.1"/>
    <property type="molecule type" value="Genomic_DNA"/>
</dbReference>
<name>Q9DW13_9BBAC</name>
<organism evidence="1 10">
    <name type="scientific">Plutella xylostella granulovirus</name>
    <dbReference type="NCBI Taxonomy" id="98383"/>
    <lineage>
        <taxon>Viruses</taxon>
        <taxon>Viruses incertae sedis</taxon>
        <taxon>Naldaviricetes</taxon>
        <taxon>Lefavirales</taxon>
        <taxon>Baculoviridae</taxon>
        <taxon>Betabaculovirus</taxon>
        <taxon>Betabaculovirus pluxylostellae</taxon>
    </lineage>
</organism>
<evidence type="ECO:0000313" key="1">
    <source>
        <dbReference type="EMBL" id="AAG27315.1"/>
    </source>
</evidence>
<dbReference type="EMBL" id="KU529791">
    <property type="protein sequence ID" value="AMQ35629.1"/>
    <property type="molecule type" value="Genomic_DNA"/>
</dbReference>
<evidence type="ECO:0000313" key="7">
    <source>
        <dbReference type="EMBL" id="QKV49942.1"/>
    </source>
</evidence>
<dbReference type="EMBL" id="KU529794">
    <property type="protein sequence ID" value="AMQ35980.1"/>
    <property type="molecule type" value="Genomic_DNA"/>
</dbReference>
<dbReference type="EMBL" id="KU666537">
    <property type="protein sequence ID" value="ANY57536.1"/>
    <property type="molecule type" value="Genomic_DNA"/>
</dbReference>
<dbReference type="EMBL" id="MN099284">
    <property type="protein sequence ID" value="QKV49942.1"/>
    <property type="molecule type" value="Genomic_DNA"/>
</dbReference>
<proteinExistence type="predicted"/>
<keyword evidence="10" id="KW-1185">Reference proteome</keyword>
<evidence type="ECO:0000313" key="5">
    <source>
        <dbReference type="EMBL" id="AMQ35980.1"/>
    </source>
</evidence>
<reference evidence="6" key="2">
    <citation type="journal article" date="2016" name="Arch. Virol.">
        <title>The comparative analysis of complete genome sequences from two South African betabaculoviruses: Phthorimaea operculella granulovirus and Plutella xylostella granulovirus.</title>
        <authorList>
            <person name="Jukes M.D."/>
            <person name="Motsoeneng B.M."/>
            <person name="Knox C.M."/>
            <person name="Hill M.P."/>
            <person name="Moore S.D."/>
        </authorList>
    </citation>
    <scope>NUCLEOTIDE SEQUENCE</scope>
    <source>
        <strain evidence="6">SA</strain>
    </source>
</reference>
<evidence type="ECO:0000313" key="10">
    <source>
        <dbReference type="Proteomes" id="UP000201310"/>
    </source>
</evidence>
<evidence type="ECO:0000313" key="4">
    <source>
        <dbReference type="EMBL" id="AMQ35863.1"/>
    </source>
</evidence>
<evidence type="ECO:0000313" key="9">
    <source>
        <dbReference type="EMBL" id="QKV50178.1"/>
    </source>
</evidence>
<reference evidence="7" key="4">
    <citation type="submission" date="2019-06" db="EMBL/GenBank/DDBJ databases">
        <title>Plutella xylostella granulovirus.</title>
        <authorList>
            <person name="Li L."/>
            <person name="Zhang M."/>
        </authorList>
    </citation>
    <scope>NUCLEOTIDE SEQUENCE</scope>
    <source>
        <strain evidence="8">PlxyGV_B</strain>
        <strain evidence="9">PlxyGV_NW</strain>
        <strain evidence="7">PlxyGV_W</strain>
    </source>
</reference>
<dbReference type="GeneID" id="912223"/>
<dbReference type="KEGG" id="vg:912223"/>
<evidence type="ECO:0000313" key="8">
    <source>
        <dbReference type="EMBL" id="QKV50060.1"/>
    </source>
</evidence>
<gene>
    <name evidence="1" type="primary">Pxorf17</name>
    <name evidence="7" type="synonym">ORF17</name>
    <name evidence="6" type="synonym">PlxyGV017</name>
    <name evidence="2" type="synonym">PxGV-Corf17</name>
    <name evidence="3" type="synonym">PxGV-Korf17</name>
    <name evidence="4" type="synonym">PxGV-Morf17</name>
    <name evidence="5" type="synonym">PxGV-Torf17</name>
</gene>
<reference evidence="2" key="3">
    <citation type="submission" date="2016-01" db="EMBL/GenBank/DDBJ databases">
        <title>Complete Genome Sequences of Four Plutella xylostella Granulovirus Isolates.</title>
        <authorList>
            <person name="Spence R.J."/>
            <person name="Noune C."/>
            <person name="Hauxwell C."/>
        </authorList>
    </citation>
    <scope>NUCLEOTIDE SEQUENCE</scope>
    <source>
        <strain evidence="2">PxGV_C</strain>
        <strain evidence="3">PxGV_K</strain>
        <strain evidence="4">PxGV_M</strain>
        <strain evidence="5">PxGV_T</strain>
    </source>
</reference>
<dbReference type="EMBL" id="KU529793">
    <property type="protein sequence ID" value="AMQ35863.1"/>
    <property type="molecule type" value="Genomic_DNA"/>
</dbReference>
<accession>Q9DW13</accession>
<dbReference type="Proteomes" id="UP000201310">
    <property type="component" value="Segment"/>
</dbReference>
<dbReference type="EMBL" id="MN099286">
    <property type="protein sequence ID" value="QKV50178.1"/>
    <property type="molecule type" value="Genomic_DNA"/>
</dbReference>
<dbReference type="EMBL" id="AF270937">
    <property type="protein sequence ID" value="AAG27315.1"/>
    <property type="molecule type" value="Genomic_DNA"/>
</dbReference>
<protein>
    <submittedName>
        <fullName evidence="6 7">ORF17 protein</fullName>
    </submittedName>
    <submittedName>
        <fullName evidence="2">PxGV-Corf17 protein</fullName>
    </submittedName>
    <submittedName>
        <fullName evidence="3">PxGV-Korf17 protein</fullName>
    </submittedName>
    <submittedName>
        <fullName evidence="4">PxGV-Morf17 protein</fullName>
    </submittedName>
    <submittedName>
        <fullName evidence="5">PxGV-Torf17 protein</fullName>
    </submittedName>
    <submittedName>
        <fullName evidence="1">PxORF17 peptide</fullName>
    </submittedName>
</protein>
<evidence type="ECO:0000313" key="3">
    <source>
        <dbReference type="EMBL" id="AMQ35746.1"/>
    </source>
</evidence>
<dbReference type="InterPro" id="IPR009265">
    <property type="entry name" value="AcMNPV_Orf29"/>
</dbReference>